<name>A0A7S2GX10_9STRA</name>
<dbReference type="Gene3D" id="3.30.420.10">
    <property type="entry name" value="Ribonuclease H-like superfamily/Ribonuclease H"/>
    <property type="match status" value="1"/>
</dbReference>
<dbReference type="GO" id="GO:0008408">
    <property type="term" value="F:3'-5' exonuclease activity"/>
    <property type="evidence" value="ECO:0007669"/>
    <property type="project" value="InterPro"/>
</dbReference>
<reference evidence="3" key="1">
    <citation type="submission" date="2021-01" db="EMBL/GenBank/DDBJ databases">
        <authorList>
            <person name="Corre E."/>
            <person name="Pelletier E."/>
            <person name="Niang G."/>
            <person name="Scheremetjew M."/>
            <person name="Finn R."/>
            <person name="Kale V."/>
            <person name="Holt S."/>
            <person name="Cochrane G."/>
            <person name="Meng A."/>
            <person name="Brown T."/>
            <person name="Cohen L."/>
        </authorList>
    </citation>
    <scope>NUCLEOTIDE SEQUENCE</scope>
    <source>
        <strain evidence="3">CCMP1381</strain>
    </source>
</reference>
<dbReference type="PANTHER" id="PTHR47765:SF2">
    <property type="entry name" value="EXONUCLEASE MUT-7 HOMOLOG"/>
    <property type="match status" value="1"/>
</dbReference>
<dbReference type="InterPro" id="IPR012337">
    <property type="entry name" value="RNaseH-like_sf"/>
</dbReference>
<feature type="domain" description="3'-5' exonuclease" evidence="2">
    <location>
        <begin position="34"/>
        <end position="249"/>
    </location>
</feature>
<dbReference type="InterPro" id="IPR052408">
    <property type="entry name" value="Exonuclease_MUT-7-like"/>
</dbReference>
<dbReference type="AlphaFoldDB" id="A0A7S2GX10"/>
<evidence type="ECO:0000256" key="1">
    <source>
        <dbReference type="SAM" id="MobiDB-lite"/>
    </source>
</evidence>
<proteinExistence type="predicted"/>
<dbReference type="GO" id="GO:0003676">
    <property type="term" value="F:nucleic acid binding"/>
    <property type="evidence" value="ECO:0007669"/>
    <property type="project" value="InterPro"/>
</dbReference>
<gene>
    <name evidence="3" type="ORF">DSPE1174_LOCUS28033</name>
</gene>
<dbReference type="InterPro" id="IPR036397">
    <property type="entry name" value="RNaseH_sf"/>
</dbReference>
<evidence type="ECO:0000313" key="3">
    <source>
        <dbReference type="EMBL" id="CAD9473914.1"/>
    </source>
</evidence>
<dbReference type="Pfam" id="PF01612">
    <property type="entry name" value="DNA_pol_A_exo1"/>
    <property type="match status" value="1"/>
</dbReference>
<accession>A0A7S2GX10</accession>
<dbReference type="PANTHER" id="PTHR47765">
    <property type="entry name" value="3'-5' EXONUCLEASE DOMAIN-CONTAINING PROTEIN"/>
    <property type="match status" value="1"/>
</dbReference>
<protein>
    <recommendedName>
        <fullName evidence="2">3'-5' exonuclease domain-containing protein</fullName>
    </recommendedName>
</protein>
<feature type="region of interest" description="Disordered" evidence="1">
    <location>
        <begin position="67"/>
        <end position="98"/>
    </location>
</feature>
<sequence>MTSERLDRKRRLQEMLDTSLTFVLDIPDDRLIYVQNGDGIIQAEEILRTATIIGIDTETQPTFYKYGARNARRKSEGSSAGEKGGEKTSRSPGKKQKFPRNPCALLQIAVRDAAGLETVLLFDTLRLLPGFETELSTILGRVFRSHEVLKLGHGLKQDLFELHASYPLKGFKALENVLEVDDLSKVVWPGDQMRSLQVMVLRFLDSALNKKQQCSNWGHRPLSLKQMEYAACDALVLLRLYDAIRAEIGDRDANFDLRALRLDFAVREPEAQKETGLKV</sequence>
<dbReference type="SUPFAM" id="SSF53098">
    <property type="entry name" value="Ribonuclease H-like"/>
    <property type="match status" value="1"/>
</dbReference>
<dbReference type="EMBL" id="HBGS01054293">
    <property type="protein sequence ID" value="CAD9473914.1"/>
    <property type="molecule type" value="Transcribed_RNA"/>
</dbReference>
<organism evidence="3">
    <name type="scientific">Octactis speculum</name>
    <dbReference type="NCBI Taxonomy" id="3111310"/>
    <lineage>
        <taxon>Eukaryota</taxon>
        <taxon>Sar</taxon>
        <taxon>Stramenopiles</taxon>
        <taxon>Ochrophyta</taxon>
        <taxon>Dictyochophyceae</taxon>
        <taxon>Dictyochales</taxon>
        <taxon>Dictyochaceae</taxon>
        <taxon>Octactis</taxon>
    </lineage>
</organism>
<dbReference type="SMART" id="SM00474">
    <property type="entry name" value="35EXOc"/>
    <property type="match status" value="1"/>
</dbReference>
<dbReference type="GO" id="GO:0006139">
    <property type="term" value="P:nucleobase-containing compound metabolic process"/>
    <property type="evidence" value="ECO:0007669"/>
    <property type="project" value="InterPro"/>
</dbReference>
<evidence type="ECO:0000259" key="2">
    <source>
        <dbReference type="SMART" id="SM00474"/>
    </source>
</evidence>
<dbReference type="InterPro" id="IPR002562">
    <property type="entry name" value="3'-5'_exonuclease_dom"/>
</dbReference>